<accession>A0A2U1LDX7</accession>
<evidence type="ECO:0000313" key="4">
    <source>
        <dbReference type="Proteomes" id="UP000245207"/>
    </source>
</evidence>
<dbReference type="AlphaFoldDB" id="A0A2U1LDX7"/>
<reference evidence="3 4" key="1">
    <citation type="journal article" date="2018" name="Mol. Plant">
        <title>The genome of Artemisia annua provides insight into the evolution of Asteraceae family and artemisinin biosynthesis.</title>
        <authorList>
            <person name="Shen Q."/>
            <person name="Zhang L."/>
            <person name="Liao Z."/>
            <person name="Wang S."/>
            <person name="Yan T."/>
            <person name="Shi P."/>
            <person name="Liu M."/>
            <person name="Fu X."/>
            <person name="Pan Q."/>
            <person name="Wang Y."/>
            <person name="Lv Z."/>
            <person name="Lu X."/>
            <person name="Zhang F."/>
            <person name="Jiang W."/>
            <person name="Ma Y."/>
            <person name="Chen M."/>
            <person name="Hao X."/>
            <person name="Li L."/>
            <person name="Tang Y."/>
            <person name="Lv G."/>
            <person name="Zhou Y."/>
            <person name="Sun X."/>
            <person name="Brodelius P.E."/>
            <person name="Rose J.K.C."/>
            <person name="Tang K."/>
        </authorList>
    </citation>
    <scope>NUCLEOTIDE SEQUENCE [LARGE SCALE GENOMIC DNA]</scope>
    <source>
        <strain evidence="4">cv. Huhao1</strain>
        <tissue evidence="3">Leaf</tissue>
    </source>
</reference>
<dbReference type="STRING" id="35608.A0A2U1LDX7"/>
<protein>
    <submittedName>
        <fullName evidence="3">OSBP(Oxysterol binding protein)-related protein 4B</fullName>
    </submittedName>
</protein>
<dbReference type="GO" id="GO:0032934">
    <property type="term" value="F:sterol binding"/>
    <property type="evidence" value="ECO:0007669"/>
    <property type="project" value="TreeGrafter"/>
</dbReference>
<dbReference type="FunFam" id="2.40.160.120:FF:000011">
    <property type="entry name" value="Oxysterol-binding protein-related protein 4C"/>
    <property type="match status" value="2"/>
</dbReference>
<keyword evidence="4" id="KW-1185">Reference proteome</keyword>
<organism evidence="3 4">
    <name type="scientific">Artemisia annua</name>
    <name type="common">Sweet wormwood</name>
    <dbReference type="NCBI Taxonomy" id="35608"/>
    <lineage>
        <taxon>Eukaryota</taxon>
        <taxon>Viridiplantae</taxon>
        <taxon>Streptophyta</taxon>
        <taxon>Embryophyta</taxon>
        <taxon>Tracheophyta</taxon>
        <taxon>Spermatophyta</taxon>
        <taxon>Magnoliopsida</taxon>
        <taxon>eudicotyledons</taxon>
        <taxon>Gunneridae</taxon>
        <taxon>Pentapetalae</taxon>
        <taxon>asterids</taxon>
        <taxon>campanulids</taxon>
        <taxon>Asterales</taxon>
        <taxon>Asteraceae</taxon>
        <taxon>Asteroideae</taxon>
        <taxon>Anthemideae</taxon>
        <taxon>Artemisiinae</taxon>
        <taxon>Artemisia</taxon>
    </lineage>
</organism>
<evidence type="ECO:0000256" key="1">
    <source>
        <dbReference type="ARBA" id="ARBA00008842"/>
    </source>
</evidence>
<dbReference type="Gene3D" id="2.40.160.120">
    <property type="match status" value="2"/>
</dbReference>
<proteinExistence type="inferred from homology"/>
<evidence type="ECO:0000313" key="3">
    <source>
        <dbReference type="EMBL" id="PWA47205.1"/>
    </source>
</evidence>
<sequence length="764" mass="85751">MKTTTRILQVNENDQEEEELKAILTAPLSLDTESVNGSTNLLHRIFSLLKNLPPIFNIPKSQLQCYGESVYSVNNDILSRCANGETPLERFTSVVAWSISTLRPLMFGVAPFNPILGETHHVSRGNLNVLLEQVSHHPPVSALHATNEKENIEMTWCQYAIPKFNGASIETRVLGKRQLKLLNHGETYVMNSPNLVIKFLPVPDVEWLGNVTIRCQESGLEAELCFKGKSFLGRHSNYRSIRGKIISLSKMETIYEINGHWDRNVTVKDTSNGKVTVIYSAKDVISALKTPIVKDAKGLWASESAVVWANVNEGILNKSWDKANDAKTSIEERERELARSRKSKGEAWVPKHFVLSDCKETGEWDWEVKPKNTKVDDETETVVNDQEELRAILTAPLCLDTESVNGSPNLLHRIFSLLKNVRPGSDLTRFTLPPIFNIPKSQLQCYGESVYSVNNDILSRCAIGETPLERFTSVVAWSISTLRPLMFGVAPFNPILGETHHVSRGNLNVLLEQVSHHPPVSALHATNEKDNIEMTWCQYAIPKFNGASIETRVLGKRQLKLLNHGETYVMNSPNLVIKFLPVPDVEWLGNVTIRCQESGLEAELCFKGKSFLGRHSNYRSIRGKIISLSKMETIYEINGHWDRNVTVKDTSNGKVTVIYSAKDVISALKTPIVKDAKGLWASESAVVWANVNEGILNKSWDKANDAKTSIEEKERELARSRKSKGEAWVPKHFVLSDCKETGEWDWEVKPKNTKVPPAPIVVPL</sequence>
<dbReference type="Gene3D" id="3.30.70.3490">
    <property type="match status" value="2"/>
</dbReference>
<name>A0A2U1LDX7_ARTAN</name>
<dbReference type="InterPro" id="IPR000648">
    <property type="entry name" value="Oxysterol-bd"/>
</dbReference>
<dbReference type="PANTHER" id="PTHR10972:SF102">
    <property type="entry name" value="OXYSTEROL-BINDING PROTEIN"/>
    <property type="match status" value="1"/>
</dbReference>
<dbReference type="GO" id="GO:0016020">
    <property type="term" value="C:membrane"/>
    <property type="evidence" value="ECO:0007669"/>
    <property type="project" value="TreeGrafter"/>
</dbReference>
<dbReference type="OrthoDB" id="14833at2759"/>
<dbReference type="PANTHER" id="PTHR10972">
    <property type="entry name" value="OXYSTEROL-BINDING PROTEIN-RELATED"/>
    <property type="match status" value="1"/>
</dbReference>
<dbReference type="Proteomes" id="UP000245207">
    <property type="component" value="Unassembled WGS sequence"/>
</dbReference>
<dbReference type="InterPro" id="IPR018494">
    <property type="entry name" value="Oxysterol-bd_CS"/>
</dbReference>
<gene>
    <name evidence="3" type="ORF">CTI12_AA487830</name>
</gene>
<dbReference type="EMBL" id="PKPP01009914">
    <property type="protein sequence ID" value="PWA47205.1"/>
    <property type="molecule type" value="Genomic_DNA"/>
</dbReference>
<comment type="caution">
    <text evidence="3">The sequence shown here is derived from an EMBL/GenBank/DDBJ whole genome shotgun (WGS) entry which is preliminary data.</text>
</comment>
<evidence type="ECO:0000256" key="2">
    <source>
        <dbReference type="RuleBase" id="RU003844"/>
    </source>
</evidence>
<dbReference type="PROSITE" id="PS01013">
    <property type="entry name" value="OSBP"/>
    <property type="match status" value="2"/>
</dbReference>
<dbReference type="SUPFAM" id="SSF144000">
    <property type="entry name" value="Oxysterol-binding protein-like"/>
    <property type="match status" value="2"/>
</dbReference>
<dbReference type="GO" id="GO:0005829">
    <property type="term" value="C:cytosol"/>
    <property type="evidence" value="ECO:0007669"/>
    <property type="project" value="TreeGrafter"/>
</dbReference>
<dbReference type="Pfam" id="PF01237">
    <property type="entry name" value="Oxysterol_BP"/>
    <property type="match status" value="3"/>
</dbReference>
<comment type="similarity">
    <text evidence="1 2">Belongs to the OSBP family.</text>
</comment>
<dbReference type="InterPro" id="IPR037239">
    <property type="entry name" value="OSBP_sf"/>
</dbReference>